<dbReference type="PANTHER" id="PTHR39166:SF1">
    <property type="entry name" value="BLL1166 PROTEIN"/>
    <property type="match status" value="1"/>
</dbReference>
<reference evidence="1" key="1">
    <citation type="submission" date="2021-05" db="EMBL/GenBank/DDBJ databases">
        <title>Comparative genomics of three Colletotrichum scovillei strains and genetic complementation revealed genes involved fungal growth and virulence on chili pepper.</title>
        <authorList>
            <person name="Hsieh D.-K."/>
            <person name="Chuang S.-C."/>
            <person name="Chen C.-Y."/>
            <person name="Chao Y.-T."/>
            <person name="Lu M.-Y.J."/>
            <person name="Lee M.-H."/>
            <person name="Shih M.-C."/>
        </authorList>
    </citation>
    <scope>NUCLEOTIDE SEQUENCE</scope>
    <source>
        <strain evidence="1">Coll-153</strain>
    </source>
</reference>
<accession>A0A9P7RBN7</accession>
<dbReference type="Pfam" id="PF06042">
    <property type="entry name" value="NTP_transf_6"/>
    <property type="match status" value="1"/>
</dbReference>
<comment type="caution">
    <text evidence="1">The sequence shown here is derived from an EMBL/GenBank/DDBJ whole genome shotgun (WGS) entry which is preliminary data.</text>
</comment>
<dbReference type="InterPro" id="IPR009267">
    <property type="entry name" value="NTP_transf_6"/>
</dbReference>
<dbReference type="PANTHER" id="PTHR39166">
    <property type="entry name" value="BLL1166 PROTEIN"/>
    <property type="match status" value="1"/>
</dbReference>
<organism evidence="1 2">
    <name type="scientific">Colletotrichum scovillei</name>
    <dbReference type="NCBI Taxonomy" id="1209932"/>
    <lineage>
        <taxon>Eukaryota</taxon>
        <taxon>Fungi</taxon>
        <taxon>Dikarya</taxon>
        <taxon>Ascomycota</taxon>
        <taxon>Pezizomycotina</taxon>
        <taxon>Sordariomycetes</taxon>
        <taxon>Hypocreomycetidae</taxon>
        <taxon>Glomerellales</taxon>
        <taxon>Glomerellaceae</taxon>
        <taxon>Colletotrichum</taxon>
        <taxon>Colletotrichum acutatum species complex</taxon>
    </lineage>
</organism>
<keyword evidence="2" id="KW-1185">Reference proteome</keyword>
<protein>
    <submittedName>
        <fullName evidence="1">Fad binding domain protein</fullName>
    </submittedName>
</protein>
<evidence type="ECO:0000313" key="2">
    <source>
        <dbReference type="Proteomes" id="UP000699042"/>
    </source>
</evidence>
<sequence>MTYRGSQCEIRKPGKVTTYLRTKMPAVNLARLPLGEQLTLVRQVLETNKTLLKVLSLATKLNLPNWYLAGGAVSQTIWNHVSSLPPTTGISDYDLVYHDDSDLSYEAEDAVIRRGRELFAGIPGEGVEIRNQARVHLWYEEKFGAPCPAHESTEAGIDTWITTSAMIGVRVEADGSWRVYAPRGLSEFFSMIVRPNSTVGVQEAYEKKARRWIGIWKDLKVMPWTENETPMRFDELEEKKKGEKVKALTRSV</sequence>
<name>A0A9P7RBN7_9PEZI</name>
<dbReference type="AlphaFoldDB" id="A0A9P7RBN7"/>
<dbReference type="EMBL" id="JAESDN010000003">
    <property type="protein sequence ID" value="KAG7053234.1"/>
    <property type="molecule type" value="Genomic_DNA"/>
</dbReference>
<dbReference type="Proteomes" id="UP000699042">
    <property type="component" value="Unassembled WGS sequence"/>
</dbReference>
<evidence type="ECO:0000313" key="1">
    <source>
        <dbReference type="EMBL" id="KAG7053234.1"/>
    </source>
</evidence>
<proteinExistence type="predicted"/>
<gene>
    <name evidence="1" type="ORF">JMJ77_000324</name>
</gene>